<evidence type="ECO:0000256" key="11">
    <source>
        <dbReference type="PIRSR" id="PIRSR005096-3"/>
    </source>
</evidence>
<dbReference type="GO" id="GO:0006006">
    <property type="term" value="P:glucose metabolic process"/>
    <property type="evidence" value="ECO:0007669"/>
    <property type="project" value="TreeGrafter"/>
</dbReference>
<accession>A0A0B0IDZ5</accession>
<dbReference type="RefSeq" id="WP_034631398.1">
    <property type="nucleotide sequence ID" value="NZ_JRJU01000024.1"/>
</dbReference>
<organism evidence="12 13">
    <name type="scientific">Halalkalibacter okhensis</name>
    <dbReference type="NCBI Taxonomy" id="333138"/>
    <lineage>
        <taxon>Bacteria</taxon>
        <taxon>Bacillati</taxon>
        <taxon>Bacillota</taxon>
        <taxon>Bacilli</taxon>
        <taxon>Bacillales</taxon>
        <taxon>Bacillaceae</taxon>
        <taxon>Halalkalibacter</taxon>
    </lineage>
</organism>
<reference evidence="12 13" key="1">
    <citation type="submission" date="2014-09" db="EMBL/GenBank/DDBJ databases">
        <title>Genome sequencing and annotation of Bacillus Okhensis strain Kh10-101T.</title>
        <authorList>
            <person name="Prakash J.S."/>
        </authorList>
    </citation>
    <scope>NUCLEOTIDE SEQUENCE [LARGE SCALE GENOMIC DNA]</scope>
    <source>
        <strain evidence="13">Kh10-101T</strain>
    </source>
</reference>
<keyword evidence="7 8" id="KW-0119">Carbohydrate metabolism</keyword>
<dbReference type="PROSITE" id="PS00545">
    <property type="entry name" value="ALDOSE_1_EPIMERASE"/>
    <property type="match status" value="1"/>
</dbReference>
<dbReference type="InterPro" id="IPR014718">
    <property type="entry name" value="GH-type_carb-bd"/>
</dbReference>
<dbReference type="SUPFAM" id="SSF74650">
    <property type="entry name" value="Galactose mutarotase-like"/>
    <property type="match status" value="1"/>
</dbReference>
<comment type="catalytic activity">
    <reaction evidence="1 8">
        <text>alpha-D-glucose = beta-D-glucose</text>
        <dbReference type="Rhea" id="RHEA:10264"/>
        <dbReference type="ChEBI" id="CHEBI:15903"/>
        <dbReference type="ChEBI" id="CHEBI:17925"/>
        <dbReference type="EC" id="5.1.3.3"/>
    </reaction>
</comment>
<evidence type="ECO:0000256" key="5">
    <source>
        <dbReference type="ARBA" id="ARBA00014165"/>
    </source>
</evidence>
<keyword evidence="13" id="KW-1185">Reference proteome</keyword>
<proteinExistence type="inferred from homology"/>
<evidence type="ECO:0000256" key="1">
    <source>
        <dbReference type="ARBA" id="ARBA00001614"/>
    </source>
</evidence>
<gene>
    <name evidence="12" type="ORF">LQ50_17565</name>
</gene>
<evidence type="ECO:0000256" key="2">
    <source>
        <dbReference type="ARBA" id="ARBA00005028"/>
    </source>
</evidence>
<evidence type="ECO:0000256" key="4">
    <source>
        <dbReference type="ARBA" id="ARBA00013185"/>
    </source>
</evidence>
<feature type="active site" description="Proton acceptor" evidence="9">
    <location>
        <position position="313"/>
    </location>
</feature>
<dbReference type="UniPathway" id="UPA00242"/>
<dbReference type="STRING" id="333138.LQ50_17565"/>
<dbReference type="InterPro" id="IPR047215">
    <property type="entry name" value="Galactose_mutarotase-like"/>
</dbReference>
<dbReference type="AlphaFoldDB" id="A0A0B0IDZ5"/>
<comment type="pathway">
    <text evidence="2 8">Carbohydrate metabolism; hexose metabolism.</text>
</comment>
<feature type="active site" description="Proton donor" evidence="9">
    <location>
        <position position="179"/>
    </location>
</feature>
<dbReference type="GO" id="GO:0033499">
    <property type="term" value="P:galactose catabolic process via UDP-galactose, Leloir pathway"/>
    <property type="evidence" value="ECO:0007669"/>
    <property type="project" value="TreeGrafter"/>
</dbReference>
<protein>
    <recommendedName>
        <fullName evidence="5 8">Aldose 1-epimerase</fullName>
        <ecNumber evidence="4 8">5.1.3.3</ecNumber>
    </recommendedName>
</protein>
<dbReference type="EC" id="5.1.3.3" evidence="4 8"/>
<name>A0A0B0IDZ5_9BACI</name>
<evidence type="ECO:0000256" key="3">
    <source>
        <dbReference type="ARBA" id="ARBA00006206"/>
    </source>
</evidence>
<dbReference type="PANTHER" id="PTHR10091:SF0">
    <property type="entry name" value="GALACTOSE MUTAROTASE"/>
    <property type="match status" value="1"/>
</dbReference>
<dbReference type="InterPro" id="IPR015443">
    <property type="entry name" value="Aldose_1-epimerase"/>
</dbReference>
<dbReference type="GO" id="GO:0004034">
    <property type="term" value="F:aldose 1-epimerase activity"/>
    <property type="evidence" value="ECO:0007669"/>
    <property type="project" value="UniProtKB-EC"/>
</dbReference>
<dbReference type="GO" id="GO:0030246">
    <property type="term" value="F:carbohydrate binding"/>
    <property type="evidence" value="ECO:0007669"/>
    <property type="project" value="InterPro"/>
</dbReference>
<feature type="binding site" evidence="10">
    <location>
        <position position="252"/>
    </location>
    <ligand>
        <name>beta-D-galactose</name>
        <dbReference type="ChEBI" id="CHEBI:27667"/>
    </ligand>
</feature>
<dbReference type="PANTHER" id="PTHR10091">
    <property type="entry name" value="ALDOSE-1-EPIMERASE"/>
    <property type="match status" value="1"/>
</dbReference>
<evidence type="ECO:0000256" key="8">
    <source>
        <dbReference type="PIRNR" id="PIRNR005096"/>
    </source>
</evidence>
<dbReference type="Proteomes" id="UP000030832">
    <property type="component" value="Unassembled WGS sequence"/>
</dbReference>
<feature type="binding site" evidence="11">
    <location>
        <begin position="179"/>
        <end position="181"/>
    </location>
    <ligand>
        <name>beta-D-galactose</name>
        <dbReference type="ChEBI" id="CHEBI:27667"/>
    </ligand>
</feature>
<dbReference type="OrthoDB" id="9779408at2"/>
<dbReference type="NCBIfam" id="NF008277">
    <property type="entry name" value="PRK11055.1"/>
    <property type="match status" value="1"/>
</dbReference>
<comment type="caution">
    <text evidence="12">The sequence shown here is derived from an EMBL/GenBank/DDBJ whole genome shotgun (WGS) entry which is preliminary data.</text>
</comment>
<dbReference type="InterPro" id="IPR011013">
    <property type="entry name" value="Gal_mutarotase_sf_dom"/>
</dbReference>
<dbReference type="InterPro" id="IPR008183">
    <property type="entry name" value="Aldose_1/G6P_1-epimerase"/>
</dbReference>
<evidence type="ECO:0000256" key="10">
    <source>
        <dbReference type="PIRSR" id="PIRSR005096-2"/>
    </source>
</evidence>
<dbReference type="eggNOG" id="COG2017">
    <property type="taxonomic scope" value="Bacteria"/>
</dbReference>
<evidence type="ECO:0000256" key="7">
    <source>
        <dbReference type="ARBA" id="ARBA00023277"/>
    </source>
</evidence>
<dbReference type="EMBL" id="JRJU01000024">
    <property type="protein sequence ID" value="KHF39112.1"/>
    <property type="molecule type" value="Genomic_DNA"/>
</dbReference>
<evidence type="ECO:0000313" key="12">
    <source>
        <dbReference type="EMBL" id="KHF39112.1"/>
    </source>
</evidence>
<comment type="similarity">
    <text evidence="3 8">Belongs to the aldose epimerase family.</text>
</comment>
<dbReference type="CDD" id="cd09019">
    <property type="entry name" value="galactose_mutarotase_like"/>
    <property type="match status" value="1"/>
</dbReference>
<dbReference type="PIRSF" id="PIRSF005096">
    <property type="entry name" value="GALM"/>
    <property type="match status" value="1"/>
</dbReference>
<dbReference type="Pfam" id="PF01263">
    <property type="entry name" value="Aldose_epim"/>
    <property type="match status" value="1"/>
</dbReference>
<dbReference type="Gene3D" id="2.70.98.10">
    <property type="match status" value="1"/>
</dbReference>
<dbReference type="InterPro" id="IPR018052">
    <property type="entry name" value="Ald1_epimerase_CS"/>
</dbReference>
<evidence type="ECO:0000256" key="6">
    <source>
        <dbReference type="ARBA" id="ARBA00023235"/>
    </source>
</evidence>
<evidence type="ECO:0000313" key="13">
    <source>
        <dbReference type="Proteomes" id="UP000030832"/>
    </source>
</evidence>
<evidence type="ECO:0000256" key="9">
    <source>
        <dbReference type="PIRSR" id="PIRSR005096-1"/>
    </source>
</evidence>
<sequence>MHISEGIFGEIEGKEVKSFFLKNDHGMEVTCINYGCTITKILTPDHQGMIENVVLGFDTIEEYVNHSPYFGCVVGRVAGRIGQSEFELDKETYHLPKSEGENHLHGGNKGFDKVLWDAETEESTNEVKVTFIHESLDGDQGYPGNVKVMVTYLLNNDNELIISYHAVTDKKTLLNLTNHSYFNLSGDVKRDILGHELTVKSDQLIELSETLLPTGELIEVENTAFDFRKGRLLEDGVTSTHPQNQLVGGGYDHPLVLSANHQEEIRLVDQQSGRKLVVETDEPCVVLYTSNMMANTFGIRGVQARKHIGVCLETQHHPDAIHQPSFPSIVLDKGEKYNTTTKYRFSVE</sequence>
<keyword evidence="6 8" id="KW-0413">Isomerase</keyword>